<dbReference type="FunFam" id="3.40.50.1000:FF:000125">
    <property type="entry name" value="RNA polymerase II C-terminal domain phosphatase-like 4"/>
    <property type="match status" value="1"/>
</dbReference>
<gene>
    <name evidence="20" type="ORF">F2P56_034754</name>
</gene>
<evidence type="ECO:0000256" key="17">
    <source>
        <dbReference type="SAM" id="SignalP"/>
    </source>
</evidence>
<evidence type="ECO:0000256" key="1">
    <source>
        <dbReference type="ARBA" id="ARBA00001936"/>
    </source>
</evidence>
<dbReference type="PROSITE" id="PS50172">
    <property type="entry name" value="BRCT"/>
    <property type="match status" value="1"/>
</dbReference>
<dbReference type="Gramene" id="Jr15_12840_p1">
    <property type="protein sequence ID" value="cds.Jr15_12840_p1"/>
    <property type="gene ID" value="Jr15_12840"/>
</dbReference>
<evidence type="ECO:0000256" key="3">
    <source>
        <dbReference type="ARBA" id="ARBA00001946"/>
    </source>
</evidence>
<accession>A0A833TRK2</accession>
<feature type="domain" description="BRCT" evidence="18">
    <location>
        <begin position="412"/>
        <end position="504"/>
    </location>
</feature>
<dbReference type="Proteomes" id="UP000619265">
    <property type="component" value="Unassembled WGS sequence"/>
</dbReference>
<dbReference type="PANTHER" id="PTHR23081">
    <property type="entry name" value="RNA POLYMERASE II CTD PHOSPHATASE"/>
    <property type="match status" value="1"/>
</dbReference>
<dbReference type="CDD" id="cd17729">
    <property type="entry name" value="BRCT_CTDP1"/>
    <property type="match status" value="1"/>
</dbReference>
<evidence type="ECO:0000256" key="13">
    <source>
        <dbReference type="ARBA" id="ARBA00048336"/>
    </source>
</evidence>
<evidence type="ECO:0000256" key="6">
    <source>
        <dbReference type="ARBA" id="ARBA00022723"/>
    </source>
</evidence>
<evidence type="ECO:0000256" key="5">
    <source>
        <dbReference type="ARBA" id="ARBA00022491"/>
    </source>
</evidence>
<dbReference type="Pfam" id="PF03031">
    <property type="entry name" value="NIF"/>
    <property type="match status" value="1"/>
</dbReference>
<evidence type="ECO:0000256" key="7">
    <source>
        <dbReference type="ARBA" id="ARBA00022801"/>
    </source>
</evidence>
<dbReference type="InterPro" id="IPR011947">
    <property type="entry name" value="FCP1_euk"/>
</dbReference>
<feature type="region of interest" description="Disordered" evidence="16">
    <location>
        <begin position="91"/>
        <end position="135"/>
    </location>
</feature>
<dbReference type="Gene3D" id="3.40.50.10190">
    <property type="entry name" value="BRCT domain"/>
    <property type="match status" value="1"/>
</dbReference>
<dbReference type="SUPFAM" id="SSF56784">
    <property type="entry name" value="HAD-like"/>
    <property type="match status" value="1"/>
</dbReference>
<dbReference type="GO" id="GO:0008420">
    <property type="term" value="F:RNA polymerase II CTD heptapeptide repeat phosphatase activity"/>
    <property type="evidence" value="ECO:0007669"/>
    <property type="project" value="UniProtKB-UniRule"/>
</dbReference>
<dbReference type="GO" id="GO:0046872">
    <property type="term" value="F:metal ion binding"/>
    <property type="evidence" value="ECO:0007669"/>
    <property type="project" value="UniProtKB-KW"/>
</dbReference>
<dbReference type="SMART" id="SM00292">
    <property type="entry name" value="BRCT"/>
    <property type="match status" value="1"/>
</dbReference>
<feature type="compositionally biased region" description="Acidic residues" evidence="16">
    <location>
        <begin position="93"/>
        <end position="102"/>
    </location>
</feature>
<proteinExistence type="predicted"/>
<comment type="caution">
    <text evidence="20">The sequence shown here is derived from an EMBL/GenBank/DDBJ whole genome shotgun (WGS) entry which is preliminary data.</text>
</comment>
<dbReference type="InterPro" id="IPR036412">
    <property type="entry name" value="HAD-like_sf"/>
</dbReference>
<sequence length="510" mass="58619">FFSGFALLVLFSDNCSFSVRRHQQHWPKTTVVLDLAFQHCSFSLLRFEFCVTPERLRIQPRQIEMSLVTDSPVHSSSSDDFAAFLDASLDSGSSEETEDSDQLETQRVKRRKVDKMENIEELQDPTSLPPSLEQTAEASMKKDVCTHPGSFGEMCILCGQRLDADSGVTFGYIHKGLRLENDEIVRLRNTDMKNLLRHKKLYLVLDLDHTLLNSTQLIHMSPQEEYLKSQTDSLQDVSKGSLFMLSFMHMMTKLRPFVRAFLKEASELFEMYIYTMGDRAYALEMAKLLDPQREYFSSRVISRDDGTHRHQKGLDVVLGQESAVLILDDTENAWTKHKDNLILMERYHFFASSCHQFGFNCKSLSELKNDESETDGALVTILKVLKRVHGMFFDELEGNLVDRDVRQVLKTIRKEVLKGCKLVFSRVFPTGFQADNHLLWKMAEGLGATCLKELDPSVTHVVSTDAGTEKSRWAVKHKKFLVHPQWIEAANYLWQKQPEENFIVNQTKNP</sequence>
<evidence type="ECO:0000256" key="16">
    <source>
        <dbReference type="SAM" id="MobiDB-lite"/>
    </source>
</evidence>
<keyword evidence="9" id="KW-0805">Transcription regulation</keyword>
<dbReference type="InterPro" id="IPR004274">
    <property type="entry name" value="FCP1_dom"/>
</dbReference>
<comment type="subcellular location">
    <subcellularLocation>
        <location evidence="4 15">Nucleus</location>
    </subcellularLocation>
</comment>
<dbReference type="PROSITE" id="PS50969">
    <property type="entry name" value="FCP1"/>
    <property type="match status" value="1"/>
</dbReference>
<dbReference type="InterPro" id="IPR036420">
    <property type="entry name" value="BRCT_dom_sf"/>
</dbReference>
<reference evidence="20" key="1">
    <citation type="submission" date="2015-10" db="EMBL/GenBank/DDBJ databases">
        <authorList>
            <person name="Martinez-Garcia P.J."/>
            <person name="Crepeau M.W."/>
            <person name="Puiu D."/>
            <person name="Gonzalez-Ibeas D."/>
            <person name="Whalen J."/>
            <person name="Stevens K."/>
            <person name="Paul R."/>
            <person name="Butterfield T."/>
            <person name="Britton M."/>
            <person name="Reagan R."/>
            <person name="Chakraborty S."/>
            <person name="Walawage S.L."/>
            <person name="Vasquez-Gross H.A."/>
            <person name="Cardeno C."/>
            <person name="Famula R."/>
            <person name="Pratt K."/>
            <person name="Kuruganti S."/>
            <person name="Aradhya M.K."/>
            <person name="Leslie C.A."/>
            <person name="Dandekar A.M."/>
            <person name="Salzberg S.L."/>
            <person name="Wegrzyn J.L."/>
            <person name="Langley C.H."/>
            <person name="Neale D.B."/>
        </authorList>
    </citation>
    <scope>NUCLEOTIDE SEQUENCE</scope>
    <source>
        <tissue evidence="20">Leaves</tissue>
    </source>
</reference>
<protein>
    <recommendedName>
        <fullName evidence="15">RNA polymerase II C-terminal domain phosphatase-like</fullName>
        <ecNumber evidence="15">3.1.3.16</ecNumber>
    </recommendedName>
</protein>
<keyword evidence="11 15" id="KW-0539">Nucleus</keyword>
<evidence type="ECO:0000256" key="4">
    <source>
        <dbReference type="ARBA" id="ARBA00004123"/>
    </source>
</evidence>
<comment type="catalytic activity">
    <reaction evidence="12 15">
        <text>O-phospho-L-seryl-[protein] + H2O = L-seryl-[protein] + phosphate</text>
        <dbReference type="Rhea" id="RHEA:20629"/>
        <dbReference type="Rhea" id="RHEA-COMP:9863"/>
        <dbReference type="Rhea" id="RHEA-COMP:11604"/>
        <dbReference type="ChEBI" id="CHEBI:15377"/>
        <dbReference type="ChEBI" id="CHEBI:29999"/>
        <dbReference type="ChEBI" id="CHEBI:43474"/>
        <dbReference type="ChEBI" id="CHEBI:83421"/>
        <dbReference type="EC" id="3.1.3.16"/>
    </reaction>
</comment>
<keyword evidence="17" id="KW-0732">Signal</keyword>
<organism evidence="20 21">
    <name type="scientific">Juglans regia</name>
    <name type="common">English walnut</name>
    <dbReference type="NCBI Taxonomy" id="51240"/>
    <lineage>
        <taxon>Eukaryota</taxon>
        <taxon>Viridiplantae</taxon>
        <taxon>Streptophyta</taxon>
        <taxon>Embryophyta</taxon>
        <taxon>Tracheophyta</taxon>
        <taxon>Spermatophyta</taxon>
        <taxon>Magnoliopsida</taxon>
        <taxon>eudicotyledons</taxon>
        <taxon>Gunneridae</taxon>
        <taxon>Pentapetalae</taxon>
        <taxon>rosids</taxon>
        <taxon>fabids</taxon>
        <taxon>Fagales</taxon>
        <taxon>Juglandaceae</taxon>
        <taxon>Juglans</taxon>
    </lineage>
</organism>
<evidence type="ECO:0000256" key="8">
    <source>
        <dbReference type="ARBA" id="ARBA00022884"/>
    </source>
</evidence>
<dbReference type="SMART" id="SM00577">
    <property type="entry name" value="CPDc"/>
    <property type="match status" value="1"/>
</dbReference>
<dbReference type="SUPFAM" id="SSF52113">
    <property type="entry name" value="BRCT domain"/>
    <property type="match status" value="1"/>
</dbReference>
<dbReference type="NCBIfam" id="TIGR02250">
    <property type="entry name" value="FCP1_euk"/>
    <property type="match status" value="1"/>
</dbReference>
<name>A0A833TRK2_JUGRE</name>
<evidence type="ECO:0000256" key="2">
    <source>
        <dbReference type="ARBA" id="ARBA00001941"/>
    </source>
</evidence>
<evidence type="ECO:0000256" key="10">
    <source>
        <dbReference type="ARBA" id="ARBA00023163"/>
    </source>
</evidence>
<reference evidence="20" key="2">
    <citation type="submission" date="2020-03" db="EMBL/GenBank/DDBJ databases">
        <title>Walnut 2.0.</title>
        <authorList>
            <person name="Marrano A."/>
            <person name="Britton M."/>
            <person name="Zimin A.V."/>
            <person name="Zaini P.A."/>
            <person name="Workman R."/>
            <person name="Puiu D."/>
            <person name="Bianco L."/>
            <person name="Allen B.J."/>
            <person name="Troggio M."/>
            <person name="Leslie C.A."/>
            <person name="Timp W."/>
            <person name="Dendekar A."/>
            <person name="Salzberg S.L."/>
            <person name="Neale D.B."/>
        </authorList>
    </citation>
    <scope>NUCLEOTIDE SEQUENCE</scope>
    <source>
        <tissue evidence="20">Leaves</tissue>
    </source>
</reference>
<keyword evidence="6" id="KW-0479">Metal-binding</keyword>
<evidence type="ECO:0000256" key="11">
    <source>
        <dbReference type="ARBA" id="ARBA00023242"/>
    </source>
</evidence>
<dbReference type="AlphaFoldDB" id="A0A833TRK2"/>
<dbReference type="InterPro" id="IPR001357">
    <property type="entry name" value="BRCT_dom"/>
</dbReference>
<dbReference type="InterPro" id="IPR039189">
    <property type="entry name" value="Fcp1"/>
</dbReference>
<comment type="subunit">
    <text evidence="14">Interacts with RAP74.</text>
</comment>
<evidence type="ECO:0000313" key="20">
    <source>
        <dbReference type="EMBL" id="KAF5445722.1"/>
    </source>
</evidence>
<evidence type="ECO:0000313" key="21">
    <source>
        <dbReference type="Proteomes" id="UP000619265"/>
    </source>
</evidence>
<feature type="domain" description="FCP1 homology" evidence="19">
    <location>
        <begin position="196"/>
        <end position="367"/>
    </location>
</feature>
<feature type="chain" id="PRO_5032841220" description="RNA polymerase II C-terminal domain phosphatase-like" evidence="17">
    <location>
        <begin position="17"/>
        <end position="510"/>
    </location>
</feature>
<comment type="function">
    <text evidence="15">This promotes the activity of RNA polymerase II.</text>
</comment>
<comment type="cofactor">
    <cofactor evidence="3">
        <name>Mg(2+)</name>
        <dbReference type="ChEBI" id="CHEBI:18420"/>
    </cofactor>
</comment>
<evidence type="ECO:0000256" key="12">
    <source>
        <dbReference type="ARBA" id="ARBA00047761"/>
    </source>
</evidence>
<dbReference type="InterPro" id="IPR023214">
    <property type="entry name" value="HAD_sf"/>
</dbReference>
<evidence type="ECO:0000256" key="15">
    <source>
        <dbReference type="RuleBase" id="RU366066"/>
    </source>
</evidence>
<comment type="cofactor">
    <cofactor evidence="2">
        <name>Co(2+)</name>
        <dbReference type="ChEBI" id="CHEBI:48828"/>
    </cofactor>
</comment>
<feature type="non-terminal residue" evidence="20">
    <location>
        <position position="1"/>
    </location>
</feature>
<dbReference type="EC" id="3.1.3.16" evidence="15"/>
<dbReference type="FunFam" id="3.40.50.10190:FF:000014">
    <property type="entry name" value="RNA polymerase II C-terminal domain phosphatase-like 3"/>
    <property type="match status" value="1"/>
</dbReference>
<dbReference type="Pfam" id="PF00533">
    <property type="entry name" value="BRCT"/>
    <property type="match status" value="1"/>
</dbReference>
<keyword evidence="8" id="KW-0694">RNA-binding</keyword>
<dbReference type="GO" id="GO:0009651">
    <property type="term" value="P:response to salt stress"/>
    <property type="evidence" value="ECO:0007669"/>
    <property type="project" value="UniProtKB-ARBA"/>
</dbReference>
<evidence type="ECO:0000259" key="19">
    <source>
        <dbReference type="PROSITE" id="PS50969"/>
    </source>
</evidence>
<dbReference type="PANTHER" id="PTHR23081:SF36">
    <property type="entry name" value="RNA POLYMERASE II SUBUNIT A C-TERMINAL DOMAIN PHOSPHATASE"/>
    <property type="match status" value="1"/>
</dbReference>
<dbReference type="EMBL" id="LIHL02000015">
    <property type="protein sequence ID" value="KAF5445722.1"/>
    <property type="molecule type" value="Genomic_DNA"/>
</dbReference>
<keyword evidence="7 15" id="KW-0378">Hydrolase</keyword>
<dbReference type="GO" id="GO:0005634">
    <property type="term" value="C:nucleus"/>
    <property type="evidence" value="ECO:0007669"/>
    <property type="project" value="UniProtKB-SubCell"/>
</dbReference>
<feature type="signal peptide" evidence="17">
    <location>
        <begin position="1"/>
        <end position="16"/>
    </location>
</feature>
<keyword evidence="5" id="KW-0678">Repressor</keyword>
<evidence type="ECO:0000256" key="9">
    <source>
        <dbReference type="ARBA" id="ARBA00023015"/>
    </source>
</evidence>
<dbReference type="GO" id="GO:0003723">
    <property type="term" value="F:RNA binding"/>
    <property type="evidence" value="ECO:0007669"/>
    <property type="project" value="UniProtKB-KW"/>
</dbReference>
<dbReference type="CDD" id="cd07521">
    <property type="entry name" value="HAD_FCP1-like"/>
    <property type="match status" value="1"/>
</dbReference>
<evidence type="ECO:0000259" key="18">
    <source>
        <dbReference type="PROSITE" id="PS50172"/>
    </source>
</evidence>
<comment type="cofactor">
    <cofactor evidence="1">
        <name>Mn(2+)</name>
        <dbReference type="ChEBI" id="CHEBI:29035"/>
    </cofactor>
</comment>
<evidence type="ECO:0000256" key="14">
    <source>
        <dbReference type="ARBA" id="ARBA00063107"/>
    </source>
</evidence>
<comment type="catalytic activity">
    <reaction evidence="13 15">
        <text>O-phospho-L-threonyl-[protein] + H2O = L-threonyl-[protein] + phosphate</text>
        <dbReference type="Rhea" id="RHEA:47004"/>
        <dbReference type="Rhea" id="RHEA-COMP:11060"/>
        <dbReference type="Rhea" id="RHEA-COMP:11605"/>
        <dbReference type="ChEBI" id="CHEBI:15377"/>
        <dbReference type="ChEBI" id="CHEBI:30013"/>
        <dbReference type="ChEBI" id="CHEBI:43474"/>
        <dbReference type="ChEBI" id="CHEBI:61977"/>
        <dbReference type="EC" id="3.1.3.16"/>
    </reaction>
</comment>
<keyword evidence="10" id="KW-0804">Transcription</keyword>
<dbReference type="Gene3D" id="3.40.50.1000">
    <property type="entry name" value="HAD superfamily/HAD-like"/>
    <property type="match status" value="1"/>
</dbReference>